<evidence type="ECO:0000313" key="9">
    <source>
        <dbReference type="EMBL" id="GAH71503.1"/>
    </source>
</evidence>
<reference evidence="9" key="1">
    <citation type="journal article" date="2014" name="Front. Microbiol.">
        <title>High frequency of phylogenetically diverse reductive dehalogenase-homologous genes in deep subseafloor sedimentary metagenomes.</title>
        <authorList>
            <person name="Kawai M."/>
            <person name="Futagami T."/>
            <person name="Toyoda A."/>
            <person name="Takaki Y."/>
            <person name="Nishi S."/>
            <person name="Hori S."/>
            <person name="Arai W."/>
            <person name="Tsubouchi T."/>
            <person name="Morono Y."/>
            <person name="Uchiyama I."/>
            <person name="Ito T."/>
            <person name="Fujiyama A."/>
            <person name="Inagaki F."/>
            <person name="Takami H."/>
        </authorList>
    </citation>
    <scope>NUCLEOTIDE SEQUENCE</scope>
    <source>
        <strain evidence="9">Expedition CK06-06</strain>
    </source>
</reference>
<dbReference type="GO" id="GO:0055085">
    <property type="term" value="P:transmembrane transport"/>
    <property type="evidence" value="ECO:0007669"/>
    <property type="project" value="InterPro"/>
</dbReference>
<keyword evidence="6 7" id="KW-0472">Membrane</keyword>
<evidence type="ECO:0000256" key="5">
    <source>
        <dbReference type="ARBA" id="ARBA00022989"/>
    </source>
</evidence>
<feature type="transmembrane region" description="Helical" evidence="7">
    <location>
        <begin position="65"/>
        <end position="95"/>
    </location>
</feature>
<dbReference type="AlphaFoldDB" id="X1JNZ4"/>
<feature type="transmembrane region" description="Helical" evidence="7">
    <location>
        <begin position="29"/>
        <end position="53"/>
    </location>
</feature>
<evidence type="ECO:0000256" key="3">
    <source>
        <dbReference type="ARBA" id="ARBA00022475"/>
    </source>
</evidence>
<keyword evidence="5 7" id="KW-1133">Transmembrane helix</keyword>
<gene>
    <name evidence="9" type="ORF">S03H2_41632</name>
</gene>
<organism evidence="9">
    <name type="scientific">marine sediment metagenome</name>
    <dbReference type="NCBI Taxonomy" id="412755"/>
    <lineage>
        <taxon>unclassified sequences</taxon>
        <taxon>metagenomes</taxon>
        <taxon>ecological metagenomes</taxon>
    </lineage>
</organism>
<keyword evidence="4 7" id="KW-0812">Transmembrane</keyword>
<dbReference type="CDD" id="cd06261">
    <property type="entry name" value="TM_PBP2"/>
    <property type="match status" value="1"/>
</dbReference>
<keyword evidence="2" id="KW-0813">Transport</keyword>
<protein>
    <recommendedName>
        <fullName evidence="8">ABC transmembrane type-1 domain-containing protein</fullName>
    </recommendedName>
</protein>
<dbReference type="PANTHER" id="PTHR30465:SF43">
    <property type="entry name" value="OLIGOPEPTIDE ABC TRANSPORTER, PERMEASE PROTEIN"/>
    <property type="match status" value="1"/>
</dbReference>
<dbReference type="PROSITE" id="PS50928">
    <property type="entry name" value="ABC_TM1"/>
    <property type="match status" value="1"/>
</dbReference>
<proteinExistence type="predicted"/>
<dbReference type="Pfam" id="PF00528">
    <property type="entry name" value="BPD_transp_1"/>
    <property type="match status" value="1"/>
</dbReference>
<feature type="transmembrane region" description="Helical" evidence="7">
    <location>
        <begin position="180"/>
        <end position="202"/>
    </location>
</feature>
<accession>X1JNZ4</accession>
<sequence>MDLEYYTLWQFGWSFEWARPVSEVIGERIALTMVISICTLLFVWMTAIPIGIYSATHQYSSSDYAFTFLGFIGLATPNFLLALVLMWLSFAYLGIPVTGLFSPEYLGAAWSLAKVWNMLQRIWVPIIVVGTAGTAGLIRVMRGCLLDELRKQYVITARAKGVSEEKLLFKYPVRVAINPLISTIGWLLPTIISGATITAIVLNLPTTGPVLLGALMAQDMYLAGSFVMILSALTVIGTLISDILLAWLDPRIRYERASK</sequence>
<comment type="caution">
    <text evidence="9">The sequence shown here is derived from an EMBL/GenBank/DDBJ whole genome shotgun (WGS) entry which is preliminary data.</text>
</comment>
<feature type="transmembrane region" description="Helical" evidence="7">
    <location>
        <begin position="122"/>
        <end position="141"/>
    </location>
</feature>
<evidence type="ECO:0000256" key="1">
    <source>
        <dbReference type="ARBA" id="ARBA00004651"/>
    </source>
</evidence>
<feature type="transmembrane region" description="Helical" evidence="7">
    <location>
        <begin position="222"/>
        <end position="248"/>
    </location>
</feature>
<dbReference type="EMBL" id="BARU01025868">
    <property type="protein sequence ID" value="GAH71503.1"/>
    <property type="molecule type" value="Genomic_DNA"/>
</dbReference>
<dbReference type="InterPro" id="IPR035906">
    <property type="entry name" value="MetI-like_sf"/>
</dbReference>
<evidence type="ECO:0000256" key="7">
    <source>
        <dbReference type="SAM" id="Phobius"/>
    </source>
</evidence>
<keyword evidence="3" id="KW-1003">Cell membrane</keyword>
<evidence type="ECO:0000256" key="6">
    <source>
        <dbReference type="ARBA" id="ARBA00023136"/>
    </source>
</evidence>
<evidence type="ECO:0000256" key="4">
    <source>
        <dbReference type="ARBA" id="ARBA00022692"/>
    </source>
</evidence>
<name>X1JNZ4_9ZZZZ</name>
<dbReference type="InterPro" id="IPR000515">
    <property type="entry name" value="MetI-like"/>
</dbReference>
<feature type="domain" description="ABC transmembrane type-1" evidence="8">
    <location>
        <begin position="29"/>
        <end position="245"/>
    </location>
</feature>
<dbReference type="PANTHER" id="PTHR30465">
    <property type="entry name" value="INNER MEMBRANE ABC TRANSPORTER"/>
    <property type="match status" value="1"/>
</dbReference>
<comment type="subcellular location">
    <subcellularLocation>
        <location evidence="1">Cell membrane</location>
        <topology evidence="1">Multi-pass membrane protein</topology>
    </subcellularLocation>
</comment>
<dbReference type="GO" id="GO:0005886">
    <property type="term" value="C:plasma membrane"/>
    <property type="evidence" value="ECO:0007669"/>
    <property type="project" value="UniProtKB-SubCell"/>
</dbReference>
<dbReference type="SUPFAM" id="SSF161098">
    <property type="entry name" value="MetI-like"/>
    <property type="match status" value="1"/>
</dbReference>
<evidence type="ECO:0000256" key="2">
    <source>
        <dbReference type="ARBA" id="ARBA00022448"/>
    </source>
</evidence>
<evidence type="ECO:0000259" key="8">
    <source>
        <dbReference type="PROSITE" id="PS50928"/>
    </source>
</evidence>
<dbReference type="Gene3D" id="1.10.3720.10">
    <property type="entry name" value="MetI-like"/>
    <property type="match status" value="1"/>
</dbReference>